<dbReference type="EMBL" id="CP029186">
    <property type="protein sequence ID" value="AWH85461.1"/>
    <property type="molecule type" value="Genomic_DNA"/>
</dbReference>
<feature type="signal peptide" evidence="2">
    <location>
        <begin position="1"/>
        <end position="19"/>
    </location>
</feature>
<dbReference type="SUPFAM" id="SSF89372">
    <property type="entry name" value="Fucose-specific lectin"/>
    <property type="match status" value="1"/>
</dbReference>
<proteinExistence type="predicted"/>
<accession>A0A2S1QYY9</accession>
<evidence type="ECO:0000256" key="2">
    <source>
        <dbReference type="SAM" id="SignalP"/>
    </source>
</evidence>
<dbReference type="Proteomes" id="UP000244929">
    <property type="component" value="Chromosome"/>
</dbReference>
<protein>
    <recommendedName>
        <fullName evidence="5">Secretion system C-terminal sorting domain-containing protein</fullName>
    </recommendedName>
</protein>
<evidence type="ECO:0000313" key="3">
    <source>
        <dbReference type="EMBL" id="AWH85461.1"/>
    </source>
</evidence>
<feature type="chain" id="PRO_5015558651" description="Secretion system C-terminal sorting domain-containing protein" evidence="2">
    <location>
        <begin position="20"/>
        <end position="1300"/>
    </location>
</feature>
<evidence type="ECO:0008006" key="5">
    <source>
        <dbReference type="Google" id="ProtNLM"/>
    </source>
</evidence>
<organism evidence="3 4">
    <name type="scientific">Flavobacterium album</name>
    <dbReference type="NCBI Taxonomy" id="2175091"/>
    <lineage>
        <taxon>Bacteria</taxon>
        <taxon>Pseudomonadati</taxon>
        <taxon>Bacteroidota</taxon>
        <taxon>Flavobacteriia</taxon>
        <taxon>Flavobacteriales</taxon>
        <taxon>Flavobacteriaceae</taxon>
        <taxon>Flavobacterium</taxon>
    </lineage>
</organism>
<dbReference type="RefSeq" id="WP_108778163.1">
    <property type="nucleotide sequence ID" value="NZ_CP029186.1"/>
</dbReference>
<evidence type="ECO:0000256" key="1">
    <source>
        <dbReference type="ARBA" id="ARBA00022729"/>
    </source>
</evidence>
<keyword evidence="4" id="KW-1185">Reference proteome</keyword>
<dbReference type="NCBIfam" id="TIGR04183">
    <property type="entry name" value="Por_Secre_tail"/>
    <property type="match status" value="1"/>
</dbReference>
<gene>
    <name evidence="3" type="ORF">HYN59_10185</name>
</gene>
<reference evidence="3 4" key="1">
    <citation type="submission" date="2018-04" db="EMBL/GenBank/DDBJ databases">
        <title>Genome sequencing of Flavobacterium sp. HYN0059.</title>
        <authorList>
            <person name="Yi H."/>
            <person name="Baek C."/>
        </authorList>
    </citation>
    <scope>NUCLEOTIDE SEQUENCE [LARGE SCALE GENOMIC DNA]</scope>
    <source>
        <strain evidence="3 4">HYN0059</strain>
    </source>
</reference>
<keyword evidence="1 2" id="KW-0732">Signal</keyword>
<evidence type="ECO:0000313" key="4">
    <source>
        <dbReference type="Proteomes" id="UP000244929"/>
    </source>
</evidence>
<dbReference type="InterPro" id="IPR026444">
    <property type="entry name" value="Secre_tail"/>
</dbReference>
<sequence>MKKAITLVMLLFAAVTAMAQTWQSVGSPGFSAGGASYNSLALDPSGNPYVAFWDPLYDGKATVMKFNGTSWEIVGEPGFSISAAYWCSLEIDSEGVPYVAYWEGESETTTVMKFNGTAWESVGPAQFVYGGDFLSFTLDANDVPYVAFSDWNHGMRATVMKFNGTSWEYVGIPGFSLGDNSDTDLSGTSLAVDSAGTPYLAYETSEYMVVHKLTVMKFNGTSWQAVGATEFSAGEVRQIDLTFNANDVPYVAYTDVANNNKATVMKFNGASWVNVGTAGFTGAAAYSPSLMFDLSGNPNVAFQDQSNSFKASVMKFNGTSWEYLGTPGFSAGAAVGTSLAFNASGTAYVGYSDGANGGKATVMKFIEAACASCTLTQLAPAYCNITIADFSDNLAALAVANAQQYRFRASDGTTTNTVTRNDTVFRIDMLPSYSYNTTYTIDVAVKVADQWSDYGTACTVTTPPICENCPQTTQLAPEYCGITIAQFSDNLAATPVETAQQYRFRVTDGTLTNIVTRNDTIFRMNMLPSYTYNTTYTIDVAMKINDEWGEYGTPCTVTTPPVKLAPAYCGITIAQFTDDLAAIPVPAVQEYRFRVYDGTATTTVVRNNNIFRINMLPSYAYNTTYSIDVAVKINDVWSGYGPSCTVATPAPPVTQLRPQDCGTTVASFSTGIFANAVPLAEGYRFRVTAGTYVQTVDRPDNSFRLNQLAEYNYVTAYEVAVSVKVNGVYGPYGPTCTVTSPPIPLTQLNSGFCNTTIQGFNYGIYANAVNQAEAYRFRVTNGTDVQIITNGQFYFRLNQLSNYQYAVTYTVEVAARINGVYGAYGNSCTVTAPPYPLTQLKTESCGITLPSFDTPLLANTVYLAESYRFKVTNGANVQIINRDINHFRLDMLSSYQYGVIYTVEVATSFNGVYGPYGAACTVTAPPVPTTSLNNVSCGSTVDSFSTSLNATSVSSAEGYRFRVVNGSNVQTIEGINSYFRLNQLETYQYGTTYTVDVAIKYNGSYGDYGPDCTVTSPAAQYTQLNSASCGITVSGFNTNLYATSVPSVTGYRFRVANGANVQTIEGTASYFRLNQLASYQYSTVYTVEVAVSVGGVYGSYGPACTVTTPAPPLTQLRAQDCGITVAGFGTNVYANEVALAEGYRFRVTNGATVDMVDWPTRNFRIKMLPSYSYNTTYTVEVAVMIDGVYGPYGPSCEVSTPSSGTRQNMANDEDADLGFVRELKAFPNPYETSFTLALETQSDDPVTIQAYDIAGKILENRMVSPAELSDMKIGENYAAGIYSVIVSQGTYTKILKMVKK</sequence>
<name>A0A2S1QYY9_9FLAO</name>
<dbReference type="KEGG" id="falb:HYN59_10185"/>
<dbReference type="OrthoDB" id="789014at2"/>